<dbReference type="OMA" id="PADEWHY"/>
<dbReference type="AlphaFoldDB" id="A0A194S828"/>
<protein>
    <submittedName>
        <fullName evidence="2">Uncharacterized protein</fullName>
    </submittedName>
</protein>
<organism evidence="2 3">
    <name type="scientific">Rhodotorula graminis (strain WP1)</name>
    <dbReference type="NCBI Taxonomy" id="578459"/>
    <lineage>
        <taxon>Eukaryota</taxon>
        <taxon>Fungi</taxon>
        <taxon>Dikarya</taxon>
        <taxon>Basidiomycota</taxon>
        <taxon>Pucciniomycotina</taxon>
        <taxon>Microbotryomycetes</taxon>
        <taxon>Sporidiobolales</taxon>
        <taxon>Sporidiobolaceae</taxon>
        <taxon>Rhodotorula</taxon>
    </lineage>
</organism>
<dbReference type="GeneID" id="28974431"/>
<dbReference type="EMBL" id="KQ474075">
    <property type="protein sequence ID" value="KPV76747.1"/>
    <property type="molecule type" value="Genomic_DNA"/>
</dbReference>
<accession>A0A194S828</accession>
<reference evidence="2 3" key="1">
    <citation type="journal article" date="2015" name="Front. Microbiol.">
        <title>Genome sequence of the plant growth promoting endophytic yeast Rhodotorula graminis WP1.</title>
        <authorList>
            <person name="Firrincieli A."/>
            <person name="Otillar R."/>
            <person name="Salamov A."/>
            <person name="Schmutz J."/>
            <person name="Khan Z."/>
            <person name="Redman R.S."/>
            <person name="Fleck N.D."/>
            <person name="Lindquist E."/>
            <person name="Grigoriev I.V."/>
            <person name="Doty S.L."/>
        </authorList>
    </citation>
    <scope>NUCLEOTIDE SEQUENCE [LARGE SCALE GENOMIC DNA]</scope>
    <source>
        <strain evidence="2 3">WP1</strain>
    </source>
</reference>
<feature type="compositionally biased region" description="Basic and acidic residues" evidence="1">
    <location>
        <begin position="548"/>
        <end position="562"/>
    </location>
</feature>
<evidence type="ECO:0000313" key="2">
    <source>
        <dbReference type="EMBL" id="KPV76747.1"/>
    </source>
</evidence>
<feature type="compositionally biased region" description="Basic and acidic residues" evidence="1">
    <location>
        <begin position="237"/>
        <end position="249"/>
    </location>
</feature>
<feature type="compositionally biased region" description="Low complexity" evidence="1">
    <location>
        <begin position="220"/>
        <end position="236"/>
    </location>
</feature>
<dbReference type="Proteomes" id="UP000053890">
    <property type="component" value="Unassembled WGS sequence"/>
</dbReference>
<sequence>MPRAAHDRQRLEAGDSPPPYPSSTLVVRRLLPNASPDASRPPRYKPQTILHELEERVRALIAHLDKSDDWRHVLPGADRPWKGQFRMPPLNRNGTLSDCVNSSVAVWDSSIVTTCRINNAIVPVIGAPILEHGLKQGHGLFDLWVSGAWTRSTIDVCFRVEWTLKDFHERDVKVVFVTAALNEAGDRSVRSAPVINTIPSTESLNLVSTAASSTRHARQAGGPPSRRSSSGASSLARHSDSSVDVDELHGLMSSPALGNDDSSSTRSSQVQRRKAHPVMTAAELTAHERNPPGVPSMRPEVPQYANFDLDHPSPPPHNPPTVSDSTLRRLEDGIKGFVRYMDDSRAPVFRGQRSGRDQEVHVGDFTPAVARDEHGKGAWVLEVLVHLKGCWTLIRPEVELSRPNQAGEKIVHPFGPLKSHAFCLPGGTLDPRDEHTVVCTTSASRTARAARPARWRAPDQWTFVSRSGAAASDLHALSPHTECHRVLATKWHLRSGVRANKADSHAEVPPVHVTFALDEPFEVRSRRREDEAYAEVFSPGHARRTTARRWEEGHEREGRAFE</sequence>
<feature type="region of interest" description="Disordered" evidence="1">
    <location>
        <begin position="537"/>
        <end position="562"/>
    </location>
</feature>
<feature type="region of interest" description="Disordered" evidence="1">
    <location>
        <begin position="1"/>
        <end position="24"/>
    </location>
</feature>
<gene>
    <name evidence="2" type="ORF">RHOBADRAFT_41954</name>
</gene>
<feature type="compositionally biased region" description="Basic and acidic residues" evidence="1">
    <location>
        <begin position="1"/>
        <end position="13"/>
    </location>
</feature>
<proteinExistence type="predicted"/>
<dbReference type="RefSeq" id="XP_018272796.1">
    <property type="nucleotide sequence ID" value="XM_018413983.1"/>
</dbReference>
<feature type="region of interest" description="Disordered" evidence="1">
    <location>
        <begin position="207"/>
        <end position="300"/>
    </location>
</feature>
<keyword evidence="3" id="KW-1185">Reference proteome</keyword>
<name>A0A194S828_RHOGW</name>
<evidence type="ECO:0000256" key="1">
    <source>
        <dbReference type="SAM" id="MobiDB-lite"/>
    </source>
</evidence>
<evidence type="ECO:0000313" key="3">
    <source>
        <dbReference type="Proteomes" id="UP000053890"/>
    </source>
</evidence>